<reference evidence="2 3" key="1">
    <citation type="submission" date="2023-06" db="EMBL/GenBank/DDBJ databases">
        <title>Alkalimonas sp., MEB004 an alkaliphilic bacterium isolated from Lonar Lake, India.</title>
        <authorList>
            <person name="Joshi A."/>
            <person name="Thite S."/>
        </authorList>
    </citation>
    <scope>NUCLEOTIDE SEQUENCE [LARGE SCALE GENOMIC DNA]</scope>
    <source>
        <strain evidence="2 3">MEB004</strain>
    </source>
</reference>
<name>A0ABU7JDL0_9GAMM</name>
<proteinExistence type="predicted"/>
<dbReference type="EMBL" id="JAUGZK010000002">
    <property type="protein sequence ID" value="MEE2023123.1"/>
    <property type="molecule type" value="Genomic_DNA"/>
</dbReference>
<dbReference type="RefSeq" id="WP_330086487.1">
    <property type="nucleotide sequence ID" value="NZ_JAUGZK010000002.1"/>
</dbReference>
<feature type="transmembrane region" description="Helical" evidence="1">
    <location>
        <begin position="51"/>
        <end position="72"/>
    </location>
</feature>
<evidence type="ECO:0000256" key="1">
    <source>
        <dbReference type="SAM" id="Phobius"/>
    </source>
</evidence>
<keyword evidence="1" id="KW-0472">Membrane</keyword>
<protein>
    <submittedName>
        <fullName evidence="2">Uncharacterized protein</fullName>
    </submittedName>
</protein>
<keyword evidence="3" id="KW-1185">Reference proteome</keyword>
<comment type="caution">
    <text evidence="2">The sequence shown here is derived from an EMBL/GenBank/DDBJ whole genome shotgun (WGS) entry which is preliminary data.</text>
</comment>
<organism evidence="2 3">
    <name type="scientific">Alkalimonas mucilaginosa</name>
    <dbReference type="NCBI Taxonomy" id="3057676"/>
    <lineage>
        <taxon>Bacteria</taxon>
        <taxon>Pseudomonadati</taxon>
        <taxon>Pseudomonadota</taxon>
        <taxon>Gammaproteobacteria</taxon>
        <taxon>Alkalimonas</taxon>
    </lineage>
</organism>
<keyword evidence="1" id="KW-1133">Transmembrane helix</keyword>
<sequence length="96" mass="10532">MKRKFRSELDFSSVIKIAAILGFGSGLVLSLLLLLLSMFQAVGIDSLAVVIKLPFISTLGFILNTLLGYPFYKLYCNKVKGQIVSGKFLEVDGENV</sequence>
<evidence type="ECO:0000313" key="2">
    <source>
        <dbReference type="EMBL" id="MEE2023123.1"/>
    </source>
</evidence>
<keyword evidence="1" id="KW-0812">Transmembrane</keyword>
<dbReference type="Proteomes" id="UP001339167">
    <property type="component" value="Unassembled WGS sequence"/>
</dbReference>
<accession>A0ABU7JDL0</accession>
<gene>
    <name evidence="2" type="ORF">QWF21_02615</name>
</gene>
<evidence type="ECO:0000313" key="3">
    <source>
        <dbReference type="Proteomes" id="UP001339167"/>
    </source>
</evidence>